<evidence type="ECO:0000313" key="7">
    <source>
        <dbReference type="EMBL" id="RVW53610.1"/>
    </source>
</evidence>
<keyword evidence="1" id="KW-0488">Methylation</keyword>
<evidence type="ECO:0000313" key="8">
    <source>
        <dbReference type="Proteomes" id="UP000288805"/>
    </source>
</evidence>
<sequence length="97" mass="10582">MSPPRPLSLFPSPIASVVAAAVAEEPSEQPLKYKTWVLKISIHCQGCKTKVKKDPPSINGVCIINNDPKLHKVIVTGNVDMETHIKKLLKTGKPAQM</sequence>
<accession>A0A438F0R8</accession>
<dbReference type="PROSITE" id="PS50846">
    <property type="entry name" value="HMA_2"/>
    <property type="match status" value="1"/>
</dbReference>
<feature type="domain" description="HMA" evidence="6">
    <location>
        <begin position="33"/>
        <end position="96"/>
    </location>
</feature>
<protein>
    <submittedName>
        <fullName evidence="7">Heavy metal-associated isoprenylated plant protein 36</fullName>
    </submittedName>
</protein>
<dbReference type="Pfam" id="PF00403">
    <property type="entry name" value="HMA"/>
    <property type="match status" value="1"/>
</dbReference>
<dbReference type="Gene3D" id="3.30.70.100">
    <property type="match status" value="1"/>
</dbReference>
<dbReference type="InterPro" id="IPR036163">
    <property type="entry name" value="HMA_dom_sf"/>
</dbReference>
<evidence type="ECO:0000256" key="3">
    <source>
        <dbReference type="ARBA" id="ARBA00023288"/>
    </source>
</evidence>
<dbReference type="SUPFAM" id="SSF55008">
    <property type="entry name" value="HMA, heavy metal-associated domain"/>
    <property type="match status" value="1"/>
</dbReference>
<organism evidence="7 8">
    <name type="scientific">Vitis vinifera</name>
    <name type="common">Grape</name>
    <dbReference type="NCBI Taxonomy" id="29760"/>
    <lineage>
        <taxon>Eukaryota</taxon>
        <taxon>Viridiplantae</taxon>
        <taxon>Streptophyta</taxon>
        <taxon>Embryophyta</taxon>
        <taxon>Tracheophyta</taxon>
        <taxon>Spermatophyta</taxon>
        <taxon>Magnoliopsida</taxon>
        <taxon>eudicotyledons</taxon>
        <taxon>Gunneridae</taxon>
        <taxon>Pentapetalae</taxon>
        <taxon>rosids</taxon>
        <taxon>Vitales</taxon>
        <taxon>Vitaceae</taxon>
        <taxon>Viteae</taxon>
        <taxon>Vitis</taxon>
    </lineage>
</organism>
<evidence type="ECO:0000256" key="5">
    <source>
        <dbReference type="ARBA" id="ARBA00024045"/>
    </source>
</evidence>
<evidence type="ECO:0000256" key="1">
    <source>
        <dbReference type="ARBA" id="ARBA00022481"/>
    </source>
</evidence>
<dbReference type="Proteomes" id="UP000288805">
    <property type="component" value="Unassembled WGS sequence"/>
</dbReference>
<dbReference type="AlphaFoldDB" id="A0A438F0R8"/>
<keyword evidence="2" id="KW-0479">Metal-binding</keyword>
<dbReference type="PANTHER" id="PTHR45868:SF80">
    <property type="entry name" value="F15K9.8-RELATED"/>
    <property type="match status" value="1"/>
</dbReference>
<evidence type="ECO:0000259" key="6">
    <source>
        <dbReference type="PROSITE" id="PS50846"/>
    </source>
</evidence>
<evidence type="ECO:0000256" key="2">
    <source>
        <dbReference type="ARBA" id="ARBA00022723"/>
    </source>
</evidence>
<keyword evidence="4" id="KW-0636">Prenylation</keyword>
<evidence type="ECO:0000256" key="4">
    <source>
        <dbReference type="ARBA" id="ARBA00023289"/>
    </source>
</evidence>
<dbReference type="EMBL" id="QGNW01001142">
    <property type="protein sequence ID" value="RVW53610.1"/>
    <property type="molecule type" value="Genomic_DNA"/>
</dbReference>
<dbReference type="CDD" id="cd00371">
    <property type="entry name" value="HMA"/>
    <property type="match status" value="1"/>
</dbReference>
<keyword evidence="3" id="KW-0449">Lipoprotein</keyword>
<dbReference type="PANTHER" id="PTHR45868">
    <property type="entry name" value="HEAVY METAL-ASSOCIATED ISOPRENYLATED PLANT PROTEIN 33-RELATED"/>
    <property type="match status" value="1"/>
</dbReference>
<reference evidence="7 8" key="1">
    <citation type="journal article" date="2018" name="PLoS Genet.">
        <title>Population sequencing reveals clonal diversity and ancestral inbreeding in the grapevine cultivar Chardonnay.</title>
        <authorList>
            <person name="Roach M.J."/>
            <person name="Johnson D.L."/>
            <person name="Bohlmann J."/>
            <person name="van Vuuren H.J."/>
            <person name="Jones S.J."/>
            <person name="Pretorius I.S."/>
            <person name="Schmidt S.A."/>
            <person name="Borneman A.R."/>
        </authorList>
    </citation>
    <scope>NUCLEOTIDE SEQUENCE [LARGE SCALE GENOMIC DNA]</scope>
    <source>
        <strain evidence="8">cv. Chardonnay</strain>
        <tissue evidence="7">Leaf</tissue>
    </source>
</reference>
<dbReference type="InterPro" id="IPR006121">
    <property type="entry name" value="HMA_dom"/>
</dbReference>
<proteinExistence type="inferred from homology"/>
<gene>
    <name evidence="7" type="primary">HIPP36_1</name>
    <name evidence="7" type="ORF">CK203_069028</name>
</gene>
<comment type="caution">
    <text evidence="7">The sequence shown here is derived from an EMBL/GenBank/DDBJ whole genome shotgun (WGS) entry which is preliminary data.</text>
</comment>
<dbReference type="GO" id="GO:0046872">
    <property type="term" value="F:metal ion binding"/>
    <property type="evidence" value="ECO:0007669"/>
    <property type="project" value="UniProtKB-KW"/>
</dbReference>
<name>A0A438F0R8_VITVI</name>
<comment type="similarity">
    <text evidence="5">Belongs to the HIPP family.</text>
</comment>